<accession>A0ABR9V065</accession>
<dbReference type="RefSeq" id="WP_193799476.1">
    <property type="nucleotide sequence ID" value="NZ_JADEWC010000002.1"/>
</dbReference>
<evidence type="ECO:0000313" key="3">
    <source>
        <dbReference type="Proteomes" id="UP000654604"/>
    </source>
</evidence>
<protein>
    <submittedName>
        <fullName evidence="2">Cobalamin-binding protein</fullName>
    </submittedName>
</protein>
<comment type="caution">
    <text evidence="2">The sequence shown here is derived from an EMBL/GenBank/DDBJ whole genome shotgun (WGS) entry which is preliminary data.</text>
</comment>
<evidence type="ECO:0000259" key="1">
    <source>
        <dbReference type="PROSITE" id="PS50983"/>
    </source>
</evidence>
<gene>
    <name evidence="2" type="ORF">IQ215_01070</name>
</gene>
<keyword evidence="3" id="KW-1185">Reference proteome</keyword>
<dbReference type="Pfam" id="PF01497">
    <property type="entry name" value="Peripla_BP_2"/>
    <property type="match status" value="1"/>
</dbReference>
<dbReference type="CDD" id="cd01144">
    <property type="entry name" value="BtuF"/>
    <property type="match status" value="1"/>
</dbReference>
<reference evidence="2 3" key="1">
    <citation type="submission" date="2020-10" db="EMBL/GenBank/DDBJ databases">
        <authorList>
            <person name="Castelo-Branco R."/>
            <person name="Eusebio N."/>
            <person name="Adriana R."/>
            <person name="Vieira A."/>
            <person name="Brugerolle De Fraissinette N."/>
            <person name="Rezende De Castro R."/>
            <person name="Schneider M.P."/>
            <person name="Vasconcelos V."/>
            <person name="Leao P.N."/>
        </authorList>
    </citation>
    <scope>NUCLEOTIDE SEQUENCE [LARGE SCALE GENOMIC DNA]</scope>
    <source>
        <strain evidence="2 3">LEGE 03274</strain>
    </source>
</reference>
<dbReference type="Gene3D" id="3.40.50.1980">
    <property type="entry name" value="Nitrogenase molybdenum iron protein domain"/>
    <property type="match status" value="2"/>
</dbReference>
<dbReference type="EMBL" id="JADEWC010000002">
    <property type="protein sequence ID" value="MBE9221278.1"/>
    <property type="molecule type" value="Genomic_DNA"/>
</dbReference>
<name>A0ABR9V065_9CHRO</name>
<sequence length="306" mass="34180">MDKRIISLLPSATEIIEVLGLIGSLVGRSHECDYPMEVGKLPICTIARLNSQKPSREIDSDVQSLLQSAVSIYELKTDVIEQLQPTHIVTQDQCDVCAVSFLDVERAVTSLISSQPQIISLQPNLLKEVWADIERVARILDVPCETTLQQLQARVQKIVSQTETLSEDNRPTVVALEWTEPLMGGGNWIPELIEMAGGKPLLGKKGEHSPYLTWDALSQADPEVIIIMPCGFDLERTRQESQVLMKHPNWSNLQAVKQGKVFITDGNAYFNRPGPRLVDSLEILAEILHPDSFNFGHQEKVWQLLG</sequence>
<dbReference type="PANTHER" id="PTHR42860">
    <property type="entry name" value="VITAMIN B12-BINDING PROTEIN"/>
    <property type="match status" value="1"/>
</dbReference>
<evidence type="ECO:0000313" key="2">
    <source>
        <dbReference type="EMBL" id="MBE9221278.1"/>
    </source>
</evidence>
<proteinExistence type="predicted"/>
<dbReference type="PANTHER" id="PTHR42860:SF1">
    <property type="entry name" value="VITAMIN B12-BINDING PROTEIN"/>
    <property type="match status" value="1"/>
</dbReference>
<dbReference type="PROSITE" id="PS50983">
    <property type="entry name" value="FE_B12_PBP"/>
    <property type="match status" value="1"/>
</dbReference>
<dbReference type="SUPFAM" id="SSF53807">
    <property type="entry name" value="Helical backbone' metal receptor"/>
    <property type="match status" value="1"/>
</dbReference>
<dbReference type="InterPro" id="IPR002491">
    <property type="entry name" value="ABC_transptr_periplasmic_BD"/>
</dbReference>
<organism evidence="2 3">
    <name type="scientific">Cyanobacterium stanieri LEGE 03274</name>
    <dbReference type="NCBI Taxonomy" id="1828756"/>
    <lineage>
        <taxon>Bacteria</taxon>
        <taxon>Bacillati</taxon>
        <taxon>Cyanobacteriota</taxon>
        <taxon>Cyanophyceae</taxon>
        <taxon>Oscillatoriophycideae</taxon>
        <taxon>Chroococcales</taxon>
        <taxon>Geminocystaceae</taxon>
        <taxon>Cyanobacterium</taxon>
    </lineage>
</organism>
<dbReference type="InterPro" id="IPR051030">
    <property type="entry name" value="Vitamin_B12-ABC_binding"/>
</dbReference>
<dbReference type="Proteomes" id="UP000654604">
    <property type="component" value="Unassembled WGS sequence"/>
</dbReference>
<feature type="domain" description="Fe/B12 periplasmic-binding" evidence="1">
    <location>
        <begin position="4"/>
        <end position="292"/>
    </location>
</feature>